<sequence length="202" mass="21075">MGRINVVVVSAACALLLAGCTSAPAGPPGLTASPTTSETAAPTPAPTEDEGVDDLSDPELGIVFEDIPELEGDAADVYNWIATYNKEYWRTLTTNTVSPAFGVLASAEVQARMQQIADKNTSIQGTIGGVLHSSISNVVVDGDSASGMVCDDFREATFADPTRSYTPEEAGFGDRASVKVTLARVPAEDRWTIATTTVEGTC</sequence>
<evidence type="ECO:0000256" key="1">
    <source>
        <dbReference type="SAM" id="MobiDB-lite"/>
    </source>
</evidence>
<name>A0A511JMQ8_9CELL</name>
<comment type="caution">
    <text evidence="3">The sequence shown here is derived from an EMBL/GenBank/DDBJ whole genome shotgun (WGS) entry which is preliminary data.</text>
</comment>
<reference evidence="3 4" key="1">
    <citation type="submission" date="2019-07" db="EMBL/GenBank/DDBJ databases">
        <title>Whole genome shotgun sequence of Cellulomonas terrae NBRC 100819.</title>
        <authorList>
            <person name="Hosoyama A."/>
            <person name="Uohara A."/>
            <person name="Ohji S."/>
            <person name="Ichikawa N."/>
        </authorList>
    </citation>
    <scope>NUCLEOTIDE SEQUENCE [LARGE SCALE GENOMIC DNA]</scope>
    <source>
        <strain evidence="3 4">NBRC 100819</strain>
    </source>
</reference>
<keyword evidence="2" id="KW-0732">Signal</keyword>
<evidence type="ECO:0000256" key="2">
    <source>
        <dbReference type="SAM" id="SignalP"/>
    </source>
</evidence>
<protein>
    <recommendedName>
        <fullName evidence="5">Lipoprotein</fullName>
    </recommendedName>
</protein>
<organism evidence="3 4">
    <name type="scientific">Cellulomonas terrae</name>
    <dbReference type="NCBI Taxonomy" id="311234"/>
    <lineage>
        <taxon>Bacteria</taxon>
        <taxon>Bacillati</taxon>
        <taxon>Actinomycetota</taxon>
        <taxon>Actinomycetes</taxon>
        <taxon>Micrococcales</taxon>
        <taxon>Cellulomonadaceae</taxon>
        <taxon>Cellulomonas</taxon>
    </lineage>
</organism>
<feature type="chain" id="PRO_5021998690" description="Lipoprotein" evidence="2">
    <location>
        <begin position="26"/>
        <end position="202"/>
    </location>
</feature>
<proteinExistence type="predicted"/>
<evidence type="ECO:0000313" key="4">
    <source>
        <dbReference type="Proteomes" id="UP000321049"/>
    </source>
</evidence>
<feature type="signal peptide" evidence="2">
    <location>
        <begin position="1"/>
        <end position="25"/>
    </location>
</feature>
<keyword evidence="4" id="KW-1185">Reference proteome</keyword>
<dbReference type="PROSITE" id="PS51257">
    <property type="entry name" value="PROKAR_LIPOPROTEIN"/>
    <property type="match status" value="1"/>
</dbReference>
<gene>
    <name evidence="3" type="ORF">CTE05_24300</name>
</gene>
<dbReference type="RefSeq" id="WP_146846451.1">
    <property type="nucleotide sequence ID" value="NZ_BJWH01000012.1"/>
</dbReference>
<dbReference type="Proteomes" id="UP000321049">
    <property type="component" value="Unassembled WGS sequence"/>
</dbReference>
<dbReference type="AlphaFoldDB" id="A0A511JMQ8"/>
<evidence type="ECO:0008006" key="5">
    <source>
        <dbReference type="Google" id="ProtNLM"/>
    </source>
</evidence>
<evidence type="ECO:0000313" key="3">
    <source>
        <dbReference type="EMBL" id="GEL98883.1"/>
    </source>
</evidence>
<dbReference type="EMBL" id="BJWH01000012">
    <property type="protein sequence ID" value="GEL98883.1"/>
    <property type="molecule type" value="Genomic_DNA"/>
</dbReference>
<accession>A0A511JMQ8</accession>
<feature type="compositionally biased region" description="Acidic residues" evidence="1">
    <location>
        <begin position="47"/>
        <end position="56"/>
    </location>
</feature>
<feature type="region of interest" description="Disordered" evidence="1">
    <location>
        <begin position="28"/>
        <end position="56"/>
    </location>
</feature>
<dbReference type="OrthoDB" id="4829088at2"/>
<feature type="compositionally biased region" description="Low complexity" evidence="1">
    <location>
        <begin position="31"/>
        <end position="42"/>
    </location>
</feature>